<evidence type="ECO:0000256" key="7">
    <source>
        <dbReference type="SAM" id="Phobius"/>
    </source>
</evidence>
<feature type="transmembrane region" description="Helical" evidence="7">
    <location>
        <begin position="169"/>
        <end position="187"/>
    </location>
</feature>
<name>A0ABV3TCN9_9GAMM</name>
<dbReference type="PANTHER" id="PTHR22926">
    <property type="entry name" value="PHOSPHO-N-ACETYLMURAMOYL-PENTAPEPTIDE-TRANSFERASE"/>
    <property type="match status" value="1"/>
</dbReference>
<feature type="transmembrane region" description="Helical" evidence="7">
    <location>
        <begin position="321"/>
        <end position="341"/>
    </location>
</feature>
<feature type="transmembrane region" description="Helical" evidence="7">
    <location>
        <begin position="6"/>
        <end position="31"/>
    </location>
</feature>
<keyword evidence="3" id="KW-0808">Transferase</keyword>
<keyword evidence="9" id="KW-1185">Reference proteome</keyword>
<dbReference type="InterPro" id="IPR000715">
    <property type="entry name" value="Glycosyl_transferase_4"/>
</dbReference>
<dbReference type="CDD" id="cd06854">
    <property type="entry name" value="GT_WbpL_WbcO_like"/>
    <property type="match status" value="1"/>
</dbReference>
<feature type="transmembrane region" description="Helical" evidence="7">
    <location>
        <begin position="193"/>
        <end position="211"/>
    </location>
</feature>
<feature type="transmembrane region" description="Helical" evidence="7">
    <location>
        <begin position="296"/>
        <end position="315"/>
    </location>
</feature>
<keyword evidence="6 7" id="KW-0472">Membrane</keyword>
<evidence type="ECO:0000313" key="9">
    <source>
        <dbReference type="Proteomes" id="UP001556709"/>
    </source>
</evidence>
<comment type="subcellular location">
    <subcellularLocation>
        <location evidence="1">Cell membrane</location>
        <topology evidence="1">Multi-pass membrane protein</topology>
    </subcellularLocation>
</comment>
<sequence>MSRADAGIALIWLAPALWIAVGLAAVFTGALRGYALRHSMLDIPNARSSHSVPTPRGGGLAIVAVTFLGLPLMALTGWISPAQFLMFVGAAGLVAAVGWLDDRMGVAPVWRIGVHGLAAAWALLWLGGLPPLALAGDTHDLGWLGDGLAWIYLLWMINLFNFMDGINGIAGMQALSVAGGLALISLVLGPHPAVVAVGGLIAAASLGFLPWNFPAGRIFMGDAGSGFLGLCLGLLTLLAGHIQPLLLWAGIGLASVFWVDATLTLIMRLLRGERVHEAHRSHAYQHAAARLGHTRVTLAVFCFNLGVLWPTAFAIGSGAVAPMGLPLVVPVALVGLAAWLGSGRDAA</sequence>
<comment type="caution">
    <text evidence="8">The sequence shown here is derived from an EMBL/GenBank/DDBJ whole genome shotgun (WGS) entry which is preliminary data.</text>
</comment>
<accession>A0ABV3TCN9</accession>
<reference evidence="8 9" key="1">
    <citation type="submission" date="2024-02" db="EMBL/GenBank/DDBJ databases">
        <title>New especies of Spiribacter isolated from saline water.</title>
        <authorList>
            <person name="Leon M.J."/>
            <person name="De La Haba R."/>
            <person name="Sanchez-Porro C."/>
            <person name="Ventosa A."/>
        </authorList>
    </citation>
    <scope>NUCLEOTIDE SEQUENCE [LARGE SCALE GENOMIC DNA]</scope>
    <source>
        <strain evidence="9">ag22IC6-390</strain>
    </source>
</reference>
<protein>
    <submittedName>
        <fullName evidence="8">Glycosyltransferase family 4 protein</fullName>
    </submittedName>
</protein>
<feature type="transmembrane region" description="Helical" evidence="7">
    <location>
        <begin position="218"/>
        <end position="239"/>
    </location>
</feature>
<feature type="transmembrane region" description="Helical" evidence="7">
    <location>
        <begin position="112"/>
        <end position="135"/>
    </location>
</feature>
<keyword evidence="5 7" id="KW-1133">Transmembrane helix</keyword>
<feature type="transmembrane region" description="Helical" evidence="7">
    <location>
        <begin position="141"/>
        <end position="162"/>
    </location>
</feature>
<proteinExistence type="predicted"/>
<feature type="transmembrane region" description="Helical" evidence="7">
    <location>
        <begin position="82"/>
        <end position="100"/>
    </location>
</feature>
<evidence type="ECO:0000256" key="2">
    <source>
        <dbReference type="ARBA" id="ARBA00022475"/>
    </source>
</evidence>
<feature type="transmembrane region" description="Helical" evidence="7">
    <location>
        <begin position="57"/>
        <end position="76"/>
    </location>
</feature>
<evidence type="ECO:0000313" key="8">
    <source>
        <dbReference type="EMBL" id="MEX0469395.1"/>
    </source>
</evidence>
<evidence type="ECO:0000256" key="6">
    <source>
        <dbReference type="ARBA" id="ARBA00023136"/>
    </source>
</evidence>
<dbReference type="EMBL" id="JBAKFM010000003">
    <property type="protein sequence ID" value="MEX0469395.1"/>
    <property type="molecule type" value="Genomic_DNA"/>
</dbReference>
<organism evidence="8 9">
    <name type="scientific">Spiribacter pallidus</name>
    <dbReference type="NCBI Taxonomy" id="1987936"/>
    <lineage>
        <taxon>Bacteria</taxon>
        <taxon>Pseudomonadati</taxon>
        <taxon>Pseudomonadota</taxon>
        <taxon>Gammaproteobacteria</taxon>
        <taxon>Chromatiales</taxon>
        <taxon>Ectothiorhodospiraceae</taxon>
        <taxon>Spiribacter</taxon>
    </lineage>
</organism>
<evidence type="ECO:0000256" key="4">
    <source>
        <dbReference type="ARBA" id="ARBA00022692"/>
    </source>
</evidence>
<dbReference type="Proteomes" id="UP001556709">
    <property type="component" value="Unassembled WGS sequence"/>
</dbReference>
<feature type="transmembrane region" description="Helical" evidence="7">
    <location>
        <begin position="245"/>
        <end position="270"/>
    </location>
</feature>
<dbReference type="PANTHER" id="PTHR22926:SF3">
    <property type="entry name" value="UNDECAPRENYL-PHOSPHATE ALPHA-N-ACETYLGLUCOSAMINYL 1-PHOSPHATE TRANSFERASE"/>
    <property type="match status" value="1"/>
</dbReference>
<dbReference type="RefSeq" id="WP_367959295.1">
    <property type="nucleotide sequence ID" value="NZ_JBAKFK010000003.1"/>
</dbReference>
<keyword evidence="2" id="KW-1003">Cell membrane</keyword>
<evidence type="ECO:0000256" key="3">
    <source>
        <dbReference type="ARBA" id="ARBA00022679"/>
    </source>
</evidence>
<keyword evidence="4 7" id="KW-0812">Transmembrane</keyword>
<gene>
    <name evidence="8" type="ORF">V6X73_06630</name>
</gene>
<evidence type="ECO:0000256" key="1">
    <source>
        <dbReference type="ARBA" id="ARBA00004651"/>
    </source>
</evidence>
<evidence type="ECO:0000256" key="5">
    <source>
        <dbReference type="ARBA" id="ARBA00022989"/>
    </source>
</evidence>
<dbReference type="Pfam" id="PF00953">
    <property type="entry name" value="Glycos_transf_4"/>
    <property type="match status" value="1"/>
</dbReference>